<feature type="transmembrane region" description="Helical" evidence="1">
    <location>
        <begin position="211"/>
        <end position="229"/>
    </location>
</feature>
<evidence type="ECO:0000313" key="3">
    <source>
        <dbReference type="Proteomes" id="UP001597034"/>
    </source>
</evidence>
<feature type="transmembrane region" description="Helical" evidence="1">
    <location>
        <begin position="36"/>
        <end position="56"/>
    </location>
</feature>
<evidence type="ECO:0000313" key="2">
    <source>
        <dbReference type="EMBL" id="MFD1647799.1"/>
    </source>
</evidence>
<keyword evidence="1" id="KW-1133">Transmembrane helix</keyword>
<keyword evidence="1" id="KW-0472">Membrane</keyword>
<comment type="caution">
    <text evidence="2">The sequence shown here is derived from an EMBL/GenBank/DDBJ whole genome shotgun (WGS) entry which is preliminary data.</text>
</comment>
<dbReference type="AlphaFoldDB" id="A0ABD6DN74"/>
<dbReference type="RefSeq" id="WP_256401722.1">
    <property type="nucleotide sequence ID" value="NZ_JANHJR010000004.1"/>
</dbReference>
<accession>A0ABD6DN74</accession>
<reference evidence="2 3" key="1">
    <citation type="journal article" date="2019" name="Int. J. Syst. Evol. Microbiol.">
        <title>The Global Catalogue of Microorganisms (GCM) 10K type strain sequencing project: providing services to taxonomists for standard genome sequencing and annotation.</title>
        <authorList>
            <consortium name="The Broad Institute Genomics Platform"/>
            <consortium name="The Broad Institute Genome Sequencing Center for Infectious Disease"/>
            <person name="Wu L."/>
            <person name="Ma J."/>
        </authorList>
    </citation>
    <scope>NUCLEOTIDE SEQUENCE [LARGE SCALE GENOMIC DNA]</scope>
    <source>
        <strain evidence="2 3">CGMCC 1.10390</strain>
    </source>
</reference>
<feature type="transmembrane region" description="Helical" evidence="1">
    <location>
        <begin position="182"/>
        <end position="199"/>
    </location>
</feature>
<dbReference type="Proteomes" id="UP001597034">
    <property type="component" value="Unassembled WGS sequence"/>
</dbReference>
<feature type="transmembrane region" description="Helical" evidence="1">
    <location>
        <begin position="96"/>
        <end position="113"/>
    </location>
</feature>
<dbReference type="Pfam" id="PF24363">
    <property type="entry name" value="DUF7519"/>
    <property type="match status" value="1"/>
</dbReference>
<proteinExistence type="predicted"/>
<keyword evidence="1" id="KW-0812">Transmembrane</keyword>
<evidence type="ECO:0000256" key="1">
    <source>
        <dbReference type="SAM" id="Phobius"/>
    </source>
</evidence>
<feature type="transmembrane region" description="Helical" evidence="1">
    <location>
        <begin position="63"/>
        <end position="84"/>
    </location>
</feature>
<dbReference type="InterPro" id="IPR055941">
    <property type="entry name" value="DUF7519"/>
</dbReference>
<dbReference type="EMBL" id="JBHUDO010000004">
    <property type="protein sequence ID" value="MFD1647799.1"/>
    <property type="molecule type" value="Genomic_DNA"/>
</dbReference>
<feature type="transmembrane region" description="Helical" evidence="1">
    <location>
        <begin position="12"/>
        <end position="30"/>
    </location>
</feature>
<protein>
    <submittedName>
        <fullName evidence="2">Uncharacterized protein</fullName>
    </submittedName>
</protein>
<gene>
    <name evidence="2" type="ORF">ACFSBL_19070</name>
</gene>
<sequence length="231" mass="23600">MTDAVTVSKRPAWVSSLLAVLVVAYTVSLVGQEAVVGTGLAVEVGGLVVVAAGASLWRRGWRLTGFTVGATGLALALAGIGYALASLGRPPAFLDVAPGFFGVALVGLALAPVRGKGSRWSLRVGVGLVFVAVLASSVLQETTGAEQVVAGTLCIVAWDLGENAVSVGKQLGRRARTWSIEAMHGVATVVVAWIAIRLSREVAGVRAPESSLPSFVLLVLAVLVLTAALHD</sequence>
<name>A0ABD6DN74_9EURY</name>
<keyword evidence="3" id="KW-1185">Reference proteome</keyword>
<feature type="transmembrane region" description="Helical" evidence="1">
    <location>
        <begin position="120"/>
        <end position="139"/>
    </location>
</feature>
<organism evidence="2 3">
    <name type="scientific">Haloarchaeobius litoreus</name>
    <dbReference type="NCBI Taxonomy" id="755306"/>
    <lineage>
        <taxon>Archaea</taxon>
        <taxon>Methanobacteriati</taxon>
        <taxon>Methanobacteriota</taxon>
        <taxon>Stenosarchaea group</taxon>
        <taxon>Halobacteria</taxon>
        <taxon>Halobacteriales</taxon>
        <taxon>Halorubellaceae</taxon>
        <taxon>Haloarchaeobius</taxon>
    </lineage>
</organism>